<evidence type="ECO:0000256" key="4">
    <source>
        <dbReference type="ARBA" id="ARBA00022691"/>
    </source>
</evidence>
<keyword evidence="8" id="KW-0175">Coiled coil</keyword>
<dbReference type="EMBL" id="JAKELO010000002">
    <property type="protein sequence ID" value="MDE4907180.1"/>
    <property type="molecule type" value="Genomic_DNA"/>
</dbReference>
<comment type="caution">
    <text evidence="11">The sequence shown here is derived from an EMBL/GenBank/DDBJ whole genome shotgun (WGS) entry which is preliminary data.</text>
</comment>
<dbReference type="Gene3D" id="3.40.50.150">
    <property type="entry name" value="Vaccinia Virus protein VP39"/>
    <property type="match status" value="2"/>
</dbReference>
<dbReference type="Pfam" id="PF07669">
    <property type="entry name" value="Eco57I"/>
    <property type="match status" value="1"/>
</dbReference>
<name>A0A9Q4PUR1_9EURY</name>
<dbReference type="Pfam" id="PF12950">
    <property type="entry name" value="TaqI_C"/>
    <property type="match status" value="1"/>
</dbReference>
<dbReference type="PANTHER" id="PTHR33841">
    <property type="entry name" value="DNA METHYLTRANSFERASE YEEA-RELATED"/>
    <property type="match status" value="1"/>
</dbReference>
<evidence type="ECO:0000256" key="1">
    <source>
        <dbReference type="ARBA" id="ARBA00011900"/>
    </source>
</evidence>
<dbReference type="GO" id="GO:0032259">
    <property type="term" value="P:methylation"/>
    <property type="evidence" value="ECO:0007669"/>
    <property type="project" value="UniProtKB-KW"/>
</dbReference>
<proteinExistence type="predicted"/>
<dbReference type="PRINTS" id="PR00507">
    <property type="entry name" value="N12N6MTFRASE"/>
</dbReference>
<dbReference type="PANTHER" id="PTHR33841:SF1">
    <property type="entry name" value="DNA METHYLTRANSFERASE A"/>
    <property type="match status" value="1"/>
</dbReference>
<dbReference type="AlphaFoldDB" id="A0A9Q4PUR1"/>
<keyword evidence="4" id="KW-0949">S-adenosyl-L-methionine</keyword>
<evidence type="ECO:0000256" key="5">
    <source>
        <dbReference type="ARBA" id="ARBA00022747"/>
    </source>
</evidence>
<keyword evidence="2" id="KW-0489">Methyltransferase</keyword>
<evidence type="ECO:0000259" key="9">
    <source>
        <dbReference type="Pfam" id="PF07669"/>
    </source>
</evidence>
<dbReference type="Proteomes" id="UP001143747">
    <property type="component" value="Unassembled WGS sequence"/>
</dbReference>
<evidence type="ECO:0000313" key="12">
    <source>
        <dbReference type="Proteomes" id="UP001143747"/>
    </source>
</evidence>
<dbReference type="InterPro" id="IPR011639">
    <property type="entry name" value="MethylTrfase_TaqI-like_dom"/>
</dbReference>
<sequence length="1154" mass="133338">MDKDRAVKLLDKVFNAPYSHENYEEFIIHLLNMKSGSIKILNQNARIGLDNSLKDFVESVDYFGRYTDNSGKKADILSVKLARDSSKIRARVKQRDIIAKWLKKSGSNCALIAFYDNSDDWRFSFVELEYKTIRKGDGRIRDIEELTPAKRLSFLVGKNEPNHTCKKYLLDFVVEDSMVYSLDSIRDAFAIENVSKEFFDEYRGLFEKLLASLEEIKSQDELIQSEFKEKCITPGEFAKKLLGQIVFIYFLQKKGWLGVSRNEKWGAGRKDFLRAVFDGEFGSYGNFFNDALEPLFYNAFAVSERDNDYYEKFGCRIPFLNGGLFEPIGGYDWVKTDITIDNTIFGNIFDTFDEFNFTIKEDEPLEKEVAVDPEMLGKIFENLLDDNLRKGYGAFYTPREIVHYMCQESLVNYLNDNSTVERNVLDALVRQGNVIIDIPGFRIPLIKHAEELDKLLSDIRVVDPAVGSGAFPVGMLSEIVNARLVLGELIKGEHPNPYQLKRDAIENSLYGVDIDAGAVDIAKLRFWLSLVIDEENEDHIDPLPNLEQKIMCGDSLLESFHGRKLFDDSLIEKNEAVRTQIDEINSQISDLYEKMSAADFGTDTSEYQTEINTLKKERQKLQREQKASGDQATVLHGGNFGVSEDKKRLRELKQLQDEFFNETIKSRKEKLRKQIDNLEWKFIEDSLKAEGHGEAAVEEVKLLRKKRSKPFFLWRLYFSDVFSEKGGFDIVIGNPPYVQIQSMEEEYKVALEKEGYETFKRRGDLYCLFYERGYEISREGGQTALITSNSWMRTTYGKNLRNLIKLKNKPTVLVDFQNNQMFETATVSTNILMFSRIAQDGNYEMPYTNVKGVLNGDNFSDYLCRNMNKIKLDDLKESGWALVDKEIQWFKNKIDSSGTFLKDWNIKINYGIKTGFNEAFIIDHNCRAELIKKDPNCAEIIIPIITGRDINKYKTEWAGNYLINTHNGFNDIPYIDVKTDYPVIWTYLNQTNVDTCGRVENRYDQGVHWTNLRSCSYLEEFEKEKIVWIELADNGRFTYDDGGMYCEATTFMMTGESIKYLVALLNSKVINFYFSMICPTSGMGTNRWKKVYILELPVPKISERDQLPFIELVDTILEKKKLGEDTTADEAEINRLVYELYGLTKEEIAIVERN</sequence>
<evidence type="ECO:0000259" key="10">
    <source>
        <dbReference type="Pfam" id="PF12950"/>
    </source>
</evidence>
<reference evidence="11" key="1">
    <citation type="submission" date="2022-01" db="EMBL/GenBank/DDBJ databases">
        <title>Draft genome of Methanogenium marinum DSM 15558.</title>
        <authorList>
            <person name="Chen S.-C."/>
            <person name="You Y.-T."/>
        </authorList>
    </citation>
    <scope>NUCLEOTIDE SEQUENCE</scope>
    <source>
        <strain evidence="11">DSM 15558</strain>
    </source>
</reference>
<gene>
    <name evidence="11" type="ORF">L0665_00870</name>
</gene>
<accession>A0A9Q4PUR1</accession>
<evidence type="ECO:0000256" key="3">
    <source>
        <dbReference type="ARBA" id="ARBA00022679"/>
    </source>
</evidence>
<comment type="catalytic activity">
    <reaction evidence="7">
        <text>a 2'-deoxyadenosine in DNA + S-adenosyl-L-methionine = an N(6)-methyl-2'-deoxyadenosine in DNA + S-adenosyl-L-homocysteine + H(+)</text>
        <dbReference type="Rhea" id="RHEA:15197"/>
        <dbReference type="Rhea" id="RHEA-COMP:12418"/>
        <dbReference type="Rhea" id="RHEA-COMP:12419"/>
        <dbReference type="ChEBI" id="CHEBI:15378"/>
        <dbReference type="ChEBI" id="CHEBI:57856"/>
        <dbReference type="ChEBI" id="CHEBI:59789"/>
        <dbReference type="ChEBI" id="CHEBI:90615"/>
        <dbReference type="ChEBI" id="CHEBI:90616"/>
        <dbReference type="EC" id="2.1.1.72"/>
    </reaction>
</comment>
<feature type="domain" description="TaqI-like C-terminal specificity" evidence="10">
    <location>
        <begin position="943"/>
        <end position="1098"/>
    </location>
</feature>
<feature type="domain" description="Type II methyltransferase M.TaqI-like" evidence="9">
    <location>
        <begin position="507"/>
        <end position="822"/>
    </location>
</feature>
<evidence type="ECO:0000256" key="8">
    <source>
        <dbReference type="SAM" id="Coils"/>
    </source>
</evidence>
<dbReference type="InterPro" id="IPR002052">
    <property type="entry name" value="DNA_methylase_N6_adenine_CS"/>
</dbReference>
<dbReference type="PROSITE" id="PS00092">
    <property type="entry name" value="N6_MTASE"/>
    <property type="match status" value="1"/>
</dbReference>
<keyword evidence="5" id="KW-0680">Restriction system</keyword>
<protein>
    <recommendedName>
        <fullName evidence="1">site-specific DNA-methyltransferase (adenine-specific)</fullName>
        <ecNumber evidence="1">2.1.1.72</ecNumber>
    </recommendedName>
</protein>
<dbReference type="InterPro" id="IPR050953">
    <property type="entry name" value="N4_N6_ade-DNA_methylase"/>
</dbReference>
<evidence type="ECO:0000313" key="11">
    <source>
        <dbReference type="EMBL" id="MDE4907180.1"/>
    </source>
</evidence>
<evidence type="ECO:0000256" key="2">
    <source>
        <dbReference type="ARBA" id="ARBA00022603"/>
    </source>
</evidence>
<dbReference type="GO" id="GO:0009007">
    <property type="term" value="F:site-specific DNA-methyltransferase (adenine-specific) activity"/>
    <property type="evidence" value="ECO:0007669"/>
    <property type="project" value="UniProtKB-EC"/>
</dbReference>
<dbReference type="InterPro" id="IPR025931">
    <property type="entry name" value="TaqI_C"/>
</dbReference>
<dbReference type="SUPFAM" id="SSF53335">
    <property type="entry name" value="S-adenosyl-L-methionine-dependent methyltransferases"/>
    <property type="match status" value="1"/>
</dbReference>
<organism evidence="11 12">
    <name type="scientific">Methanogenium marinum</name>
    <dbReference type="NCBI Taxonomy" id="348610"/>
    <lineage>
        <taxon>Archaea</taxon>
        <taxon>Methanobacteriati</taxon>
        <taxon>Methanobacteriota</taxon>
        <taxon>Stenosarchaea group</taxon>
        <taxon>Methanomicrobia</taxon>
        <taxon>Methanomicrobiales</taxon>
        <taxon>Methanomicrobiaceae</taxon>
        <taxon>Methanogenium</taxon>
    </lineage>
</organism>
<dbReference type="InterPro" id="IPR029063">
    <property type="entry name" value="SAM-dependent_MTases_sf"/>
</dbReference>
<dbReference type="RefSeq" id="WP_274923844.1">
    <property type="nucleotide sequence ID" value="NZ_JAKELO010000002.1"/>
</dbReference>
<feature type="coiled-coil region" evidence="8">
    <location>
        <begin position="574"/>
        <end position="631"/>
    </location>
</feature>
<keyword evidence="3" id="KW-0808">Transferase</keyword>
<dbReference type="GO" id="GO:0003677">
    <property type="term" value="F:DNA binding"/>
    <property type="evidence" value="ECO:0007669"/>
    <property type="project" value="UniProtKB-KW"/>
</dbReference>
<evidence type="ECO:0000256" key="7">
    <source>
        <dbReference type="ARBA" id="ARBA00047942"/>
    </source>
</evidence>
<keyword evidence="6" id="KW-0238">DNA-binding</keyword>
<keyword evidence="12" id="KW-1185">Reference proteome</keyword>
<dbReference type="GO" id="GO:0009307">
    <property type="term" value="P:DNA restriction-modification system"/>
    <property type="evidence" value="ECO:0007669"/>
    <property type="project" value="UniProtKB-KW"/>
</dbReference>
<dbReference type="EC" id="2.1.1.72" evidence="1"/>
<evidence type="ECO:0000256" key="6">
    <source>
        <dbReference type="ARBA" id="ARBA00023125"/>
    </source>
</evidence>